<dbReference type="EMBL" id="MLJW01003005">
    <property type="protein sequence ID" value="OIQ73091.1"/>
    <property type="molecule type" value="Genomic_DNA"/>
</dbReference>
<protein>
    <submittedName>
        <fullName evidence="1">Uncharacterized protein</fullName>
    </submittedName>
</protein>
<evidence type="ECO:0000313" key="1">
    <source>
        <dbReference type="EMBL" id="OIQ73091.1"/>
    </source>
</evidence>
<proteinExistence type="predicted"/>
<sequence length="288" mass="30124">MLWRLVKMPFRLLTALSKGMLATLFVLALALAFLSVSNNAVSSRMSDIVDAISPNLSIRSQDARLLAAETDRADSEKNRADAAVAAAGDLKERNQALSQNDDALNATNTALKQQGDTLTQANAALTAKVTALTAEAAKANVNYLGRTIPVAEAVSDAAQRLADRAIKTAKQGAAAAPVEAMPAYGVPLIAAVTAQNVQDTCAQLRDLQGLNAAFNPGQTVSDGGVCGMTVPDANALWTAVHGDTLALWQRAQALFAGLPALTLPDWWAPMLAEADTVLSPMPLVTVRP</sequence>
<reference evidence="1" key="1">
    <citation type="submission" date="2016-10" db="EMBL/GenBank/DDBJ databases">
        <title>Sequence of Gallionella enrichment culture.</title>
        <authorList>
            <person name="Poehlein A."/>
            <person name="Muehling M."/>
            <person name="Daniel R."/>
        </authorList>
    </citation>
    <scope>NUCLEOTIDE SEQUENCE</scope>
</reference>
<organism evidence="1">
    <name type="scientific">mine drainage metagenome</name>
    <dbReference type="NCBI Taxonomy" id="410659"/>
    <lineage>
        <taxon>unclassified sequences</taxon>
        <taxon>metagenomes</taxon>
        <taxon>ecological metagenomes</taxon>
    </lineage>
</organism>
<gene>
    <name evidence="1" type="ORF">GALL_452750</name>
</gene>
<accession>A0A1J5Q6L1</accession>
<comment type="caution">
    <text evidence="1">The sequence shown here is derived from an EMBL/GenBank/DDBJ whole genome shotgun (WGS) entry which is preliminary data.</text>
</comment>
<dbReference type="AlphaFoldDB" id="A0A1J5Q6L1"/>
<name>A0A1J5Q6L1_9ZZZZ</name>